<dbReference type="Gene3D" id="3.30.160.100">
    <property type="entry name" value="Ribosome hibernation promotion factor-like"/>
    <property type="match status" value="1"/>
</dbReference>
<dbReference type="Proteomes" id="UP000186391">
    <property type="component" value="Unassembled WGS sequence"/>
</dbReference>
<organism evidence="2 3">
    <name type="scientific">Fischerella major NIES-592</name>
    <dbReference type="NCBI Taxonomy" id="210994"/>
    <lineage>
        <taxon>Bacteria</taxon>
        <taxon>Bacillati</taxon>
        <taxon>Cyanobacteriota</taxon>
        <taxon>Cyanophyceae</taxon>
        <taxon>Nostocales</taxon>
        <taxon>Hapalosiphonaceae</taxon>
        <taxon>Fischerella</taxon>
    </lineage>
</organism>
<dbReference type="AlphaFoldDB" id="A0A1U7GVA8"/>
<keyword evidence="2" id="KW-0238">DNA-binding</keyword>
<dbReference type="InterPro" id="IPR036567">
    <property type="entry name" value="RHF-like"/>
</dbReference>
<dbReference type="InterPro" id="IPR002059">
    <property type="entry name" value="CSP_DNA-bd"/>
</dbReference>
<dbReference type="EMBL" id="MRCA01000013">
    <property type="protein sequence ID" value="OKH12064.1"/>
    <property type="molecule type" value="Genomic_DNA"/>
</dbReference>
<accession>A0A1U7GVA8</accession>
<feature type="domain" description="CSD" evidence="1">
    <location>
        <begin position="127"/>
        <end position="184"/>
    </location>
</feature>
<dbReference type="SUPFAM" id="SSF50249">
    <property type="entry name" value="Nucleic acid-binding proteins"/>
    <property type="match status" value="1"/>
</dbReference>
<comment type="caution">
    <text evidence="2">The sequence shown here is derived from an EMBL/GenBank/DDBJ whole genome shotgun (WGS) entry which is preliminary data.</text>
</comment>
<dbReference type="SUPFAM" id="SSF69754">
    <property type="entry name" value="Ribosome binding protein Y (YfiA homologue)"/>
    <property type="match status" value="1"/>
</dbReference>
<dbReference type="RefSeq" id="WP_073556610.1">
    <property type="nucleotide sequence ID" value="NZ_MRCA01000013.1"/>
</dbReference>
<evidence type="ECO:0000259" key="1">
    <source>
        <dbReference type="Pfam" id="PF00313"/>
    </source>
</evidence>
<dbReference type="Pfam" id="PF00313">
    <property type="entry name" value="CSD"/>
    <property type="match status" value="1"/>
</dbReference>
<evidence type="ECO:0000313" key="2">
    <source>
        <dbReference type="EMBL" id="OKH12064.1"/>
    </source>
</evidence>
<protein>
    <submittedName>
        <fullName evidence="2">DNA-binding protein</fullName>
    </submittedName>
</protein>
<sequence length="209" mass="23456">MKVPPEITYRNVDKTNALDALVKEKIAKLEQVCDYISSCHIVIEKIHDRPRSGSPYRVRIDMTVPPGHELVAESNPPDVNQYPPLEAVIRDAFHAATRQLRELARQQRESDKSRTNDSAQQTTALVIKLFPEQGYGFLKTLDGEEVYFHRNSVLHDDFDRLEIGTGVHCFVELGEEGLQASTVKIVDKPGVGAGKAEQTIVQPPLGWQE</sequence>
<evidence type="ECO:0000313" key="3">
    <source>
        <dbReference type="Proteomes" id="UP000186391"/>
    </source>
</evidence>
<dbReference type="InterPro" id="IPR003489">
    <property type="entry name" value="RHF/RaiA"/>
</dbReference>
<reference evidence="2 3" key="1">
    <citation type="submission" date="2016-11" db="EMBL/GenBank/DDBJ databases">
        <title>Draft Genome Sequences of Nine Cyanobacterial Strains from Diverse Habitats.</title>
        <authorList>
            <person name="Zhu T."/>
            <person name="Hou S."/>
            <person name="Lu X."/>
            <person name="Hess W.R."/>
        </authorList>
    </citation>
    <scope>NUCLEOTIDE SEQUENCE [LARGE SCALE GENOMIC DNA]</scope>
    <source>
        <strain evidence="2 3">NIES-592</strain>
    </source>
</reference>
<dbReference type="InterPro" id="IPR012340">
    <property type="entry name" value="NA-bd_OB-fold"/>
</dbReference>
<proteinExistence type="predicted"/>
<dbReference type="Pfam" id="PF02482">
    <property type="entry name" value="Ribosomal_S30AE"/>
    <property type="match status" value="1"/>
</dbReference>
<name>A0A1U7GVA8_9CYAN</name>
<dbReference type="GO" id="GO:0003677">
    <property type="term" value="F:DNA binding"/>
    <property type="evidence" value="ECO:0007669"/>
    <property type="project" value="UniProtKB-KW"/>
</dbReference>
<keyword evidence="3" id="KW-1185">Reference proteome</keyword>
<dbReference type="OrthoDB" id="9782252at2"/>
<gene>
    <name evidence="2" type="ORF">NIES592_19255</name>
</gene>
<dbReference type="Gene3D" id="2.40.50.140">
    <property type="entry name" value="Nucleic acid-binding proteins"/>
    <property type="match status" value="1"/>
</dbReference>